<accession>A0ABM7WYS4</accession>
<dbReference type="Proteomes" id="UP001162891">
    <property type="component" value="Chromosome"/>
</dbReference>
<feature type="transmembrane region" description="Helical" evidence="1">
    <location>
        <begin position="87"/>
        <end position="112"/>
    </location>
</feature>
<dbReference type="RefSeq" id="WP_248353047.1">
    <property type="nucleotide sequence ID" value="NZ_AP025591.1"/>
</dbReference>
<feature type="transmembrane region" description="Helical" evidence="1">
    <location>
        <begin position="132"/>
        <end position="154"/>
    </location>
</feature>
<name>A0ABM7WYS4_9BACT</name>
<evidence type="ECO:0000313" key="3">
    <source>
        <dbReference type="Proteomes" id="UP001162891"/>
    </source>
</evidence>
<evidence type="ECO:0008006" key="4">
    <source>
        <dbReference type="Google" id="ProtNLM"/>
    </source>
</evidence>
<keyword evidence="3" id="KW-1185">Reference proteome</keyword>
<sequence length="464" mass="48738">MNLATHAALLGWIPVVLLLFASLPPRRALVAALVGGWLFLPVAGYDVTGYHDKHMVLSAGMLAGAVAFAPGRLAAFRPRLVDLPMTIWCAWPFVSSLANGLGAYEGGAAVLFNTARWGVPWLLGRTLLADRGGVRALAVGVLTGALVYVPLCLWEIRMSPQLHAALYGFHQHAFDQTVRWGGTFRPMVFMHHGLMVALWMAVGSILAVALWTRRTLRDVGGIGMPWIAVALVGTTVLTKSTGAVVLLAVGASVLLLADGARVRALLIVLALAAPAYMAVRLTGEAPRTAVLDAAARVASPVRLASLRFRLANEEQLAAKALERPITGWGRYGRWIAYDDQGRAATPDGFWVIALGQFGLVGLAAITAATVLPVVRLAVRLRRRRAAAPGAGPAVALGVVLALFAVDSLFNAMTNPVYFVAGGALAGVDVRSLVRRRRPAAAQGRAPAPVVVAGAALASPAGSAR</sequence>
<organism evidence="2 3">
    <name type="scientific">Anaeromyxobacter oryzae</name>
    <dbReference type="NCBI Taxonomy" id="2918170"/>
    <lineage>
        <taxon>Bacteria</taxon>
        <taxon>Pseudomonadati</taxon>
        <taxon>Myxococcota</taxon>
        <taxon>Myxococcia</taxon>
        <taxon>Myxococcales</taxon>
        <taxon>Cystobacterineae</taxon>
        <taxon>Anaeromyxobacteraceae</taxon>
        <taxon>Anaeromyxobacter</taxon>
    </lineage>
</organism>
<evidence type="ECO:0000313" key="2">
    <source>
        <dbReference type="EMBL" id="BDG04620.1"/>
    </source>
</evidence>
<feature type="transmembrane region" description="Helical" evidence="1">
    <location>
        <begin position="264"/>
        <end position="283"/>
    </location>
</feature>
<reference evidence="3" key="1">
    <citation type="journal article" date="2022" name="Int. J. Syst. Evol. Microbiol.">
        <title>Anaeromyxobacter oryzae sp. nov., Anaeromyxobacter diazotrophicus sp. nov. and Anaeromyxobacter paludicola sp. nov., isolated from paddy soils.</title>
        <authorList>
            <person name="Itoh H."/>
            <person name="Xu Z."/>
            <person name="Mise K."/>
            <person name="Masuda Y."/>
            <person name="Ushijima N."/>
            <person name="Hayakawa C."/>
            <person name="Shiratori Y."/>
            <person name="Senoo K."/>
        </authorList>
    </citation>
    <scope>NUCLEOTIDE SEQUENCE [LARGE SCALE GENOMIC DNA]</scope>
    <source>
        <strain evidence="3">Red232</strain>
    </source>
</reference>
<feature type="transmembrane region" description="Helical" evidence="1">
    <location>
        <begin position="416"/>
        <end position="433"/>
    </location>
</feature>
<feature type="transmembrane region" description="Helical" evidence="1">
    <location>
        <begin position="194"/>
        <end position="212"/>
    </location>
</feature>
<proteinExistence type="predicted"/>
<gene>
    <name evidence="2" type="ORF">AMOR_36160</name>
</gene>
<protein>
    <recommendedName>
        <fullName evidence="4">O-antigen polymerase</fullName>
    </recommendedName>
</protein>
<feature type="transmembrane region" description="Helical" evidence="1">
    <location>
        <begin position="56"/>
        <end position="75"/>
    </location>
</feature>
<evidence type="ECO:0000256" key="1">
    <source>
        <dbReference type="SAM" id="Phobius"/>
    </source>
</evidence>
<keyword evidence="1" id="KW-0812">Transmembrane</keyword>
<feature type="transmembrane region" description="Helical" evidence="1">
    <location>
        <begin position="349"/>
        <end position="373"/>
    </location>
</feature>
<feature type="transmembrane region" description="Helical" evidence="1">
    <location>
        <begin position="385"/>
        <end position="404"/>
    </location>
</feature>
<feature type="transmembrane region" description="Helical" evidence="1">
    <location>
        <begin position="224"/>
        <end position="257"/>
    </location>
</feature>
<dbReference type="EMBL" id="AP025591">
    <property type="protein sequence ID" value="BDG04620.1"/>
    <property type="molecule type" value="Genomic_DNA"/>
</dbReference>
<keyword evidence="1" id="KW-1133">Transmembrane helix</keyword>
<keyword evidence="1" id="KW-0472">Membrane</keyword>